<name>A0A449BEY3_HAPAX</name>
<evidence type="ECO:0000256" key="8">
    <source>
        <dbReference type="ARBA" id="ARBA00023136"/>
    </source>
</evidence>
<keyword evidence="7 9" id="KW-0811">Translocation</keyword>
<keyword evidence="3 9" id="KW-0813">Transport</keyword>
<comment type="subcellular location">
    <subcellularLocation>
        <location evidence="9">Cell membrane</location>
        <topology evidence="9">Multi-pass membrane protein</topology>
    </subcellularLocation>
    <subcellularLocation>
        <location evidence="1">Membrane</location>
        <topology evidence="1">Multi-pass membrane protein</topology>
    </subcellularLocation>
</comment>
<accession>A0A449BEY3</accession>
<keyword evidence="5 9" id="KW-0653">Protein transport</keyword>
<sequence length="78" mass="8825">MNVFDYLTLIIGIALIVVVLLQQGDDDIQDAFSGEKSELFKNRKVRGFDLFMLRATTVLSVLLVVFILLSNVWHANNL</sequence>
<dbReference type="GO" id="GO:0015450">
    <property type="term" value="F:protein-transporting ATPase activity"/>
    <property type="evidence" value="ECO:0007669"/>
    <property type="project" value="UniProtKB-UniRule"/>
</dbReference>
<dbReference type="GO" id="GO:0009306">
    <property type="term" value="P:protein secretion"/>
    <property type="evidence" value="ECO:0007669"/>
    <property type="project" value="UniProtKB-UniRule"/>
</dbReference>
<organism evidence="10 11">
    <name type="scientific">Haploplasma axanthum</name>
    <name type="common">Acholeplasma axanthum</name>
    <dbReference type="NCBI Taxonomy" id="29552"/>
    <lineage>
        <taxon>Bacteria</taxon>
        <taxon>Bacillati</taxon>
        <taxon>Mycoplasmatota</taxon>
        <taxon>Mollicutes</taxon>
        <taxon>Acholeplasmatales</taxon>
        <taxon>Acholeplasmataceae</taxon>
        <taxon>Haploplasma</taxon>
    </lineage>
</organism>
<dbReference type="EMBL" id="LR215048">
    <property type="protein sequence ID" value="VEU81009.1"/>
    <property type="molecule type" value="Genomic_DNA"/>
</dbReference>
<dbReference type="OrthoDB" id="384834at2"/>
<evidence type="ECO:0000313" key="11">
    <source>
        <dbReference type="Proteomes" id="UP000289841"/>
    </source>
</evidence>
<evidence type="ECO:0000256" key="3">
    <source>
        <dbReference type="ARBA" id="ARBA00022448"/>
    </source>
</evidence>
<dbReference type="AlphaFoldDB" id="A0A449BEY3"/>
<dbReference type="Pfam" id="PF03840">
    <property type="entry name" value="SecG"/>
    <property type="match status" value="1"/>
</dbReference>
<evidence type="ECO:0000256" key="7">
    <source>
        <dbReference type="ARBA" id="ARBA00023010"/>
    </source>
</evidence>
<gene>
    <name evidence="10" type="ORF">NCTC10138_01399</name>
</gene>
<keyword evidence="4 9" id="KW-0812">Transmembrane</keyword>
<protein>
    <recommendedName>
        <fullName evidence="9">Protein-export membrane protein SecG</fullName>
    </recommendedName>
</protein>
<evidence type="ECO:0000313" key="10">
    <source>
        <dbReference type="EMBL" id="VEU81009.1"/>
    </source>
</evidence>
<reference evidence="10 11" key="1">
    <citation type="submission" date="2019-01" db="EMBL/GenBank/DDBJ databases">
        <authorList>
            <consortium name="Pathogen Informatics"/>
        </authorList>
    </citation>
    <scope>NUCLEOTIDE SEQUENCE [LARGE SCALE GENOMIC DNA]</scope>
    <source>
        <strain evidence="10 11">NCTC10138</strain>
    </source>
</reference>
<keyword evidence="11" id="KW-1185">Reference proteome</keyword>
<evidence type="ECO:0000256" key="6">
    <source>
        <dbReference type="ARBA" id="ARBA00022989"/>
    </source>
</evidence>
<proteinExistence type="inferred from homology"/>
<dbReference type="KEGG" id="aaxa:NCTC10138_01399"/>
<feature type="transmembrane region" description="Helical" evidence="9">
    <location>
        <begin position="6"/>
        <end position="22"/>
    </location>
</feature>
<dbReference type="NCBIfam" id="TIGR00810">
    <property type="entry name" value="secG"/>
    <property type="match status" value="1"/>
</dbReference>
<evidence type="ECO:0000256" key="5">
    <source>
        <dbReference type="ARBA" id="ARBA00022927"/>
    </source>
</evidence>
<keyword evidence="9" id="KW-1003">Cell membrane</keyword>
<dbReference type="STRING" id="1278311.GCA_000428705_00091"/>
<keyword evidence="6 9" id="KW-1133">Transmembrane helix</keyword>
<feature type="transmembrane region" description="Helical" evidence="9">
    <location>
        <begin position="51"/>
        <end position="73"/>
    </location>
</feature>
<comment type="function">
    <text evidence="9">Involved in protein export. Participates in an early event of protein translocation.</text>
</comment>
<evidence type="ECO:0000256" key="2">
    <source>
        <dbReference type="ARBA" id="ARBA00008445"/>
    </source>
</evidence>
<evidence type="ECO:0000256" key="4">
    <source>
        <dbReference type="ARBA" id="ARBA00022692"/>
    </source>
</evidence>
<dbReference type="RefSeq" id="WP_026389929.1">
    <property type="nucleotide sequence ID" value="NZ_LR215048.1"/>
</dbReference>
<comment type="similarity">
    <text evidence="2 9">Belongs to the SecG family.</text>
</comment>
<evidence type="ECO:0000256" key="1">
    <source>
        <dbReference type="ARBA" id="ARBA00004141"/>
    </source>
</evidence>
<keyword evidence="8 9" id="KW-0472">Membrane</keyword>
<dbReference type="Proteomes" id="UP000289841">
    <property type="component" value="Chromosome"/>
</dbReference>
<dbReference type="InterPro" id="IPR004692">
    <property type="entry name" value="SecG"/>
</dbReference>
<evidence type="ECO:0000256" key="9">
    <source>
        <dbReference type="RuleBase" id="RU365087"/>
    </source>
</evidence>
<dbReference type="GO" id="GO:0005886">
    <property type="term" value="C:plasma membrane"/>
    <property type="evidence" value="ECO:0007669"/>
    <property type="project" value="UniProtKB-SubCell"/>
</dbReference>